<name>A0A068CBH7_9CAUD</name>
<evidence type="ECO:0000313" key="2">
    <source>
        <dbReference type="Proteomes" id="UP000027393"/>
    </source>
</evidence>
<keyword evidence="2" id="KW-1185">Reference proteome</keyword>
<dbReference type="EMBL" id="KJ817802">
    <property type="protein sequence ID" value="AID17969.1"/>
    <property type="molecule type" value="Genomic_DNA"/>
</dbReference>
<accession>A0A068CBH7</accession>
<gene>
    <name evidence="1" type="ORF">BPABA14_00550</name>
</gene>
<dbReference type="Proteomes" id="UP000027393">
    <property type="component" value="Segment"/>
</dbReference>
<dbReference type="OrthoDB" id="22035at10239"/>
<dbReference type="GeneID" id="20283744"/>
<organism evidence="1 2">
    <name type="scientific">Acinetobacter phage YMC-13-01-C62</name>
    <dbReference type="NCBI Taxonomy" id="1505225"/>
    <lineage>
        <taxon>Viruses</taxon>
        <taxon>Duplodnaviria</taxon>
        <taxon>Heunggongvirae</taxon>
        <taxon>Uroviricota</taxon>
        <taxon>Caudoviricetes</taxon>
        <taxon>Obolenskvirus</taxon>
        <taxon>Obolenskvirus AbC62</taxon>
    </lineage>
</organism>
<dbReference type="KEGG" id="vg:20283744"/>
<protein>
    <submittedName>
        <fullName evidence="1">Putative tail-fiber/lysozyme protein</fullName>
    </submittedName>
</protein>
<sequence>MLDYSYRKDAMSNQELKDGVLAAPLHMSETVYRALLTGMCDYHQLNTCIGLEGALNMIEAKQVADYNEAKIKYFASQEQR</sequence>
<dbReference type="RefSeq" id="YP_009055476.1">
    <property type="nucleotide sequence ID" value="NC_024785.1"/>
</dbReference>
<reference evidence="1 2" key="1">
    <citation type="submission" date="2014-05" db="EMBL/GenBank/DDBJ databases">
        <title>Complete Genome Sequence of the Acinetobacter phage YMC/13/01/C62.</title>
        <authorList>
            <person name="Jeon J."/>
            <person name="Yong D."/>
            <person name="Lee K."/>
        </authorList>
    </citation>
    <scope>NUCLEOTIDE SEQUENCE [LARGE SCALE GENOMIC DNA]</scope>
</reference>
<evidence type="ECO:0000313" key="1">
    <source>
        <dbReference type="EMBL" id="AID17969.1"/>
    </source>
</evidence>
<proteinExistence type="predicted"/>